<keyword evidence="1" id="KW-1003">Cell membrane</keyword>
<protein>
    <submittedName>
        <fullName evidence="9">TDP-N-acetylfucosamine:lipid II N-acetylfucosaminyltransferase</fullName>
        <ecNumber evidence="9">2.4.1.325</ecNumber>
    </submittedName>
</protein>
<dbReference type="GO" id="GO:0008417">
    <property type="term" value="F:fucosyltransferase activity"/>
    <property type="evidence" value="ECO:0007669"/>
    <property type="project" value="InterPro"/>
</dbReference>
<gene>
    <name evidence="8" type="ORF">RJG58_02370</name>
    <name evidence="9" type="ORF">RMP69_02370</name>
    <name evidence="6" type="ORF">RMQ65_05725</name>
    <name evidence="7" type="ORF">RMQ67_02370</name>
</gene>
<dbReference type="AlphaFoldDB" id="A0AA96L9H5"/>
<reference evidence="9" key="1">
    <citation type="submission" date="2023-09" db="EMBL/GenBank/DDBJ databases">
        <title>Arcobacter tbilisiensis sp. nov. isolated from chicken meat in Tbilisi, Georgia.</title>
        <authorList>
            <person name="Matthias R."/>
            <person name="Zautner A.E."/>
        </authorList>
    </citation>
    <scope>NUCLEOTIDE SEQUENCE</scope>
    <source>
        <strain evidence="8">LEO 101</strain>
        <strain evidence="6">LEO 49</strain>
        <strain evidence="9">LEO 50</strain>
        <strain evidence="7">LEO 53</strain>
    </source>
</reference>
<proteinExistence type="predicted"/>
<accession>A0AA96L9H5</accession>
<keyword evidence="3 9" id="KW-0328">Glycosyltransferase</keyword>
<dbReference type="EMBL" id="CP135131">
    <property type="protein sequence ID" value="WNP40644.1"/>
    <property type="molecule type" value="Genomic_DNA"/>
</dbReference>
<evidence type="ECO:0000256" key="1">
    <source>
        <dbReference type="ARBA" id="ARBA00022475"/>
    </source>
</evidence>
<dbReference type="InterPro" id="IPR009993">
    <property type="entry name" value="WecF"/>
</dbReference>
<dbReference type="GO" id="GO:0009246">
    <property type="term" value="P:enterobacterial common antigen biosynthetic process"/>
    <property type="evidence" value="ECO:0007669"/>
    <property type="project" value="InterPro"/>
</dbReference>
<evidence type="ECO:0000256" key="3">
    <source>
        <dbReference type="ARBA" id="ARBA00022676"/>
    </source>
</evidence>
<dbReference type="EMBL" id="CP135130">
    <property type="protein sequence ID" value="WNP38552.1"/>
    <property type="molecule type" value="Genomic_DNA"/>
</dbReference>
<keyword evidence="2" id="KW-0997">Cell inner membrane</keyword>
<keyword evidence="4 9" id="KW-0808">Transferase</keyword>
<evidence type="ECO:0000256" key="2">
    <source>
        <dbReference type="ARBA" id="ARBA00022519"/>
    </source>
</evidence>
<keyword evidence="5" id="KW-0472">Membrane</keyword>
<sequence length="340" mass="40704">MNENKILHVMILDKFLAPFIDFVDENFGRDNHHYVFITSEKYEYGLTPEHKVEFLHTDDDIFITLLKYMKMAKKIILHGLWRDKVDILLYFNKKLLKKCYWVMWGGDFYFPETKSKIRHKIIKNMGCYISATKYDIDYIKDKYKTKSDNIFFSQYYPSCISDFSKNYTKELNRSIKILIGNSATKTNRHKEIFEILKQYKDQNIEIIVPLNYGDQNYKDEVIKFGNNIFGYKFKPVTNFLNFEEYKDLLNKVDIAIFNNNRQQAGANIKLLIGYGKKVYVSKENSFYKELKFNNIKIFDIENFNLEKIDPKIAKKNKKFALKYYSLKSLIKSWQDIFNSK</sequence>
<dbReference type="Pfam" id="PF07429">
    <property type="entry name" value="Glyco_transf_56"/>
    <property type="match status" value="1"/>
</dbReference>
<dbReference type="GO" id="GO:0102031">
    <property type="term" value="F:4-acetamido-4,6-dideoxy-D-galactose transferase activity"/>
    <property type="evidence" value="ECO:0007669"/>
    <property type="project" value="UniProtKB-EC"/>
</dbReference>
<evidence type="ECO:0000256" key="5">
    <source>
        <dbReference type="ARBA" id="ARBA00023136"/>
    </source>
</evidence>
<dbReference type="SUPFAM" id="SSF53756">
    <property type="entry name" value="UDP-Glycosyltransferase/glycogen phosphorylase"/>
    <property type="match status" value="1"/>
</dbReference>
<dbReference type="EMBL" id="CP134853">
    <property type="protein sequence ID" value="WNL26802.1"/>
    <property type="molecule type" value="Genomic_DNA"/>
</dbReference>
<dbReference type="EMBL" id="CP134855">
    <property type="protein sequence ID" value="WNL32402.1"/>
    <property type="molecule type" value="Genomic_DNA"/>
</dbReference>
<organism evidence="9">
    <name type="scientific">Arcobacter sp. AZ-2023</name>
    <dbReference type="NCBI Taxonomy" id="3074453"/>
    <lineage>
        <taxon>Bacteria</taxon>
        <taxon>Pseudomonadati</taxon>
        <taxon>Campylobacterota</taxon>
        <taxon>Epsilonproteobacteria</taxon>
        <taxon>Campylobacterales</taxon>
        <taxon>Arcobacteraceae</taxon>
        <taxon>Arcobacter</taxon>
    </lineage>
</organism>
<dbReference type="EC" id="2.4.1.325" evidence="9"/>
<evidence type="ECO:0000313" key="9">
    <source>
        <dbReference type="EMBL" id="WNP40644.1"/>
    </source>
</evidence>
<evidence type="ECO:0000256" key="4">
    <source>
        <dbReference type="ARBA" id="ARBA00022679"/>
    </source>
</evidence>
<evidence type="ECO:0000313" key="6">
    <source>
        <dbReference type="EMBL" id="WNL26802.1"/>
    </source>
</evidence>
<evidence type="ECO:0000313" key="8">
    <source>
        <dbReference type="EMBL" id="WNP38552.1"/>
    </source>
</evidence>
<name>A0AA96L9H5_9BACT</name>
<evidence type="ECO:0000313" key="7">
    <source>
        <dbReference type="EMBL" id="WNL32402.1"/>
    </source>
</evidence>